<name>A0A0C1JJM4_9BACT</name>
<proteinExistence type="predicted"/>
<evidence type="ECO:0000259" key="1">
    <source>
        <dbReference type="Pfam" id="PF00425"/>
    </source>
</evidence>
<dbReference type="Proteomes" id="UP000031465">
    <property type="component" value="Unassembled WGS sequence"/>
</dbReference>
<protein>
    <submittedName>
        <fullName evidence="2">Putative menaquinone-specific isochorismate synthase, menF</fullName>
    </submittedName>
</protein>
<dbReference type="Gene3D" id="3.60.120.10">
    <property type="entry name" value="Anthranilate synthase"/>
    <property type="match status" value="1"/>
</dbReference>
<dbReference type="PANTHER" id="PTHR42839">
    <property type="entry name" value="ISOCHORISMATE SYNTHASE ENTC"/>
    <property type="match status" value="1"/>
</dbReference>
<evidence type="ECO:0000313" key="3">
    <source>
        <dbReference type="Proteomes" id="UP000031465"/>
    </source>
</evidence>
<dbReference type="EMBL" id="JSAN01000082">
    <property type="protein sequence ID" value="KIC71540.1"/>
    <property type="molecule type" value="Genomic_DNA"/>
</dbReference>
<comment type="caution">
    <text evidence="2">The sequence shown here is derived from an EMBL/GenBank/DDBJ whole genome shotgun (WGS) entry which is preliminary data.</text>
</comment>
<feature type="domain" description="Chorismate-utilising enzyme C-terminal" evidence="1">
    <location>
        <begin position="109"/>
        <end position="357"/>
    </location>
</feature>
<reference evidence="2 3" key="1">
    <citation type="journal article" date="2014" name="Mol. Biol. Evol.">
        <title>Massive expansion of Ubiquitination-related gene families within the Chlamydiae.</title>
        <authorList>
            <person name="Domman D."/>
            <person name="Collingro A."/>
            <person name="Lagkouvardos I."/>
            <person name="Gehre L."/>
            <person name="Weinmaier T."/>
            <person name="Rattei T."/>
            <person name="Subtil A."/>
            <person name="Horn M."/>
        </authorList>
    </citation>
    <scope>NUCLEOTIDE SEQUENCE [LARGE SCALE GENOMIC DNA]</scope>
    <source>
        <strain evidence="2 3">EI2</strain>
    </source>
</reference>
<dbReference type="SUPFAM" id="SSF56322">
    <property type="entry name" value="ADC synthase"/>
    <property type="match status" value="1"/>
</dbReference>
<dbReference type="InterPro" id="IPR015890">
    <property type="entry name" value="Chorismate_C"/>
</dbReference>
<dbReference type="Pfam" id="PF00425">
    <property type="entry name" value="Chorismate_bind"/>
    <property type="match status" value="1"/>
</dbReference>
<evidence type="ECO:0000313" key="2">
    <source>
        <dbReference type="EMBL" id="KIC71540.1"/>
    </source>
</evidence>
<organism evidence="2 3">
    <name type="scientific">Candidatus Protochlamydia amoebophila</name>
    <dbReference type="NCBI Taxonomy" id="362787"/>
    <lineage>
        <taxon>Bacteria</taxon>
        <taxon>Pseudomonadati</taxon>
        <taxon>Chlamydiota</taxon>
        <taxon>Chlamydiia</taxon>
        <taxon>Parachlamydiales</taxon>
        <taxon>Parachlamydiaceae</taxon>
        <taxon>Candidatus Protochlamydia</taxon>
    </lineage>
</organism>
<accession>A0A0C1JJM4</accession>
<dbReference type="InterPro" id="IPR005801">
    <property type="entry name" value="ADC_synthase"/>
</dbReference>
<sequence length="367" mass="42190">MILWVMIFKLILQRNFVIIDQRFLKSGAIASLSPDLILLAFGSRQSYASSKDLDLTMPAFYYPDFFLKSSFPWIQFSDWKIIETKYLIKLLNPPAILRPEWMIENQFLFQENFYQLKQLFEQKQLEKAVPYIFAHSHTKMTLNQLKTSLKKALEQLSISSVHLYGYWDNEKGILGLTPEILFEWNNQNTHLVKTMALAGTKKLENANPFSLDRKELFEHQVVVEGICESLASLGKVSIGQRQLLQLPILTHLMTPIEMSLYQPTSFEVLVRALHPTPALGAFPRQKGEEWLCHYQNQLDRNSFGAPVGLSFPEKGIKNCYVAIRNVQWNDQGMKIGAGCGVVSESRLDQEWEELCLKLQAVKNGLDL</sequence>
<dbReference type="PATRIC" id="fig|362787.3.peg.1354"/>
<dbReference type="PANTHER" id="PTHR42839:SF2">
    <property type="entry name" value="ISOCHORISMATE SYNTHASE ENTC"/>
    <property type="match status" value="1"/>
</dbReference>
<gene>
    <name evidence="2" type="primary">menF</name>
    <name evidence="2" type="ORF">DB44_DJ00350</name>
</gene>
<dbReference type="AlphaFoldDB" id="A0A0C1JJM4"/>